<dbReference type="Proteomes" id="UP001595805">
    <property type="component" value="Unassembled WGS sequence"/>
</dbReference>
<gene>
    <name evidence="2" type="ORF">ACFOSV_01735</name>
</gene>
<feature type="signal peptide" evidence="1">
    <location>
        <begin position="1"/>
        <end position="21"/>
    </location>
</feature>
<keyword evidence="3" id="KW-1185">Reference proteome</keyword>
<evidence type="ECO:0008006" key="4">
    <source>
        <dbReference type="Google" id="ProtNLM"/>
    </source>
</evidence>
<evidence type="ECO:0000313" key="2">
    <source>
        <dbReference type="EMBL" id="MFC3878874.1"/>
    </source>
</evidence>
<evidence type="ECO:0000256" key="1">
    <source>
        <dbReference type="SAM" id="SignalP"/>
    </source>
</evidence>
<organism evidence="2 3">
    <name type="scientific">Algoriphagus namhaensis</name>
    <dbReference type="NCBI Taxonomy" id="915353"/>
    <lineage>
        <taxon>Bacteria</taxon>
        <taxon>Pseudomonadati</taxon>
        <taxon>Bacteroidota</taxon>
        <taxon>Cytophagia</taxon>
        <taxon>Cytophagales</taxon>
        <taxon>Cyclobacteriaceae</taxon>
        <taxon>Algoriphagus</taxon>
    </lineage>
</organism>
<protein>
    <recommendedName>
        <fullName evidence="4">Calx-beta domain-containing protein</fullName>
    </recommendedName>
</protein>
<reference evidence="3" key="1">
    <citation type="journal article" date="2019" name="Int. J. Syst. Evol. Microbiol.">
        <title>The Global Catalogue of Microorganisms (GCM) 10K type strain sequencing project: providing services to taxonomists for standard genome sequencing and annotation.</title>
        <authorList>
            <consortium name="The Broad Institute Genomics Platform"/>
            <consortium name="The Broad Institute Genome Sequencing Center for Infectious Disease"/>
            <person name="Wu L."/>
            <person name="Ma J."/>
        </authorList>
    </citation>
    <scope>NUCLEOTIDE SEQUENCE [LARGE SCALE GENOMIC DNA]</scope>
    <source>
        <strain evidence="3">CCUG 60523</strain>
    </source>
</reference>
<accession>A0ABV8ANC8</accession>
<name>A0ABV8ANC8_9BACT</name>
<comment type="caution">
    <text evidence="2">The sequence shown here is derived from an EMBL/GenBank/DDBJ whole genome shotgun (WGS) entry which is preliminary data.</text>
</comment>
<sequence length="273" mass="28494">MKKLYTLFAVALAAVAMTSCFDDPGTETFFSGNQVEFADAKLPNGLTETYVRATTTQTDIAEIGLNRVSTNASGAITVNIEVDASSTAVEGVHYSLSGNSATIAAGEFVGSFPVTVLTGNIDPSESPALVLNISSATGADIASNYGSITLNIRVVCPSDISEATDTWAGTTVSRFGTDVAEVTVTPLGAGQYVISDVSTGLYARFGFSTTQEAIYADNCNAITFVASRQTQFAISAPVVEPTVGSWDEATQTLTVYWNDPNNGINATTTLVKN</sequence>
<dbReference type="Gene3D" id="2.60.40.2030">
    <property type="match status" value="1"/>
</dbReference>
<dbReference type="InterPro" id="IPR038081">
    <property type="entry name" value="CalX-like_sf"/>
</dbReference>
<dbReference type="EMBL" id="JBHRZS010000002">
    <property type="protein sequence ID" value="MFC3878874.1"/>
    <property type="molecule type" value="Genomic_DNA"/>
</dbReference>
<feature type="chain" id="PRO_5047145735" description="Calx-beta domain-containing protein" evidence="1">
    <location>
        <begin position="22"/>
        <end position="273"/>
    </location>
</feature>
<dbReference type="RefSeq" id="WP_377902745.1">
    <property type="nucleotide sequence ID" value="NZ_JBHRZS010000002.1"/>
</dbReference>
<dbReference type="PROSITE" id="PS51257">
    <property type="entry name" value="PROKAR_LIPOPROTEIN"/>
    <property type="match status" value="1"/>
</dbReference>
<evidence type="ECO:0000313" key="3">
    <source>
        <dbReference type="Proteomes" id="UP001595805"/>
    </source>
</evidence>
<dbReference type="SUPFAM" id="SSF141072">
    <property type="entry name" value="CalX-like"/>
    <property type="match status" value="1"/>
</dbReference>
<keyword evidence="1" id="KW-0732">Signal</keyword>
<proteinExistence type="predicted"/>